<accession>A0A1Q2HMI2</accession>
<name>A0A1Q2HMI2_9BACT</name>
<organism evidence="1 2">
    <name type="scientific">Sedimentisphaera cyanobacteriorum</name>
    <dbReference type="NCBI Taxonomy" id="1940790"/>
    <lineage>
        <taxon>Bacteria</taxon>
        <taxon>Pseudomonadati</taxon>
        <taxon>Planctomycetota</taxon>
        <taxon>Phycisphaerae</taxon>
        <taxon>Sedimentisphaerales</taxon>
        <taxon>Sedimentisphaeraceae</taxon>
        <taxon>Sedimentisphaera</taxon>
    </lineage>
</organism>
<sequence>MATLDGQTGRYPMLGWQKRPKVGLHEFVWVARNWGEIGFAPESEPNLVDFSKDGHIDIYDLMMLGESWWQDLPARDAFEPDEDFSSGQLPSGWQAGGDAGWLITQHAEDYAIRSEQIGDSQCASITLTRDTRFLGRISFDYLVSSEEGFDGLAFVIDGEPQAKFSGETGWQTCSFEFTPGEHTFTWSYCKDSYWQAGNDMGMIDNIQFTEE</sequence>
<dbReference type="STRING" id="1940790.L21SP3_00466"/>
<dbReference type="EMBL" id="CP019633">
    <property type="protein sequence ID" value="AQQ08677.1"/>
    <property type="molecule type" value="Genomic_DNA"/>
</dbReference>
<evidence type="ECO:0000313" key="1">
    <source>
        <dbReference type="EMBL" id="AQQ08677.1"/>
    </source>
</evidence>
<dbReference type="OrthoDB" id="370185at2"/>
<dbReference type="AlphaFoldDB" id="A0A1Q2HMI2"/>
<protein>
    <recommendedName>
        <fullName evidence="3">Carbohydrate binding module (Family 6)</fullName>
    </recommendedName>
</protein>
<keyword evidence="2" id="KW-1185">Reference proteome</keyword>
<dbReference type="RefSeq" id="WP_077539156.1">
    <property type="nucleotide sequence ID" value="NZ_CP019633.1"/>
</dbReference>
<evidence type="ECO:0000313" key="2">
    <source>
        <dbReference type="Proteomes" id="UP000188273"/>
    </source>
</evidence>
<dbReference type="PROSITE" id="PS00018">
    <property type="entry name" value="EF_HAND_1"/>
    <property type="match status" value="1"/>
</dbReference>
<dbReference type="KEGG" id="pbu:L21SP3_00466"/>
<proteinExistence type="predicted"/>
<reference evidence="2" key="1">
    <citation type="submission" date="2017-02" db="EMBL/GenBank/DDBJ databases">
        <title>Comparative genomics and description of representatives of a novel lineage of planctomycetes thriving in anoxic sediments.</title>
        <authorList>
            <person name="Spring S."/>
            <person name="Bunk B."/>
            <person name="Sproer C."/>
            <person name="Klenk H.-P."/>
        </authorList>
    </citation>
    <scope>NUCLEOTIDE SEQUENCE [LARGE SCALE GENOMIC DNA]</scope>
    <source>
        <strain evidence="2">L21-RPul-D3</strain>
    </source>
</reference>
<evidence type="ECO:0008006" key="3">
    <source>
        <dbReference type="Google" id="ProtNLM"/>
    </source>
</evidence>
<dbReference type="InterPro" id="IPR018247">
    <property type="entry name" value="EF_Hand_1_Ca_BS"/>
</dbReference>
<gene>
    <name evidence="1" type="ORF">L21SP3_00466</name>
</gene>
<dbReference type="Proteomes" id="UP000188273">
    <property type="component" value="Chromosome"/>
</dbReference>